<reference evidence="2 3" key="1">
    <citation type="submission" date="2018-09" db="EMBL/GenBank/DDBJ databases">
        <title>Alcanivorax profundi sp. nov., isolated from 1000 m-depth seawater of the Mariana Trench.</title>
        <authorList>
            <person name="Liu J."/>
        </authorList>
    </citation>
    <scope>NUCLEOTIDE SEQUENCE [LARGE SCALE GENOMIC DNA]</scope>
    <source>
        <strain evidence="2 3">MTEO17</strain>
    </source>
</reference>
<sequence>MRFDRLRVVLASILLALAAPAMSGALDTVDVPVADRSADAMEAALKAGLDEVLVRLSGSRDVLDEPVAQDAAEQLDRWVTRHDYRDNSLVAHYDVQGLLGLLSSAGVPVWGLPRPRLLVWLVDQGAGKGDMVSPEHPLYAEVEAEAARRGLSLVFPQWDSEDRNALAVADIRGRFDDRLEQASARYPHEMTVAAVLYSGSSAKVSWRILQGRKTLEQGRLEADDNSAAVARLADELADTLAGRFAVKGNRTEQRTLLTVNGVDSLSGWHSLDQNLKGISGMQQAMLIQVSDASLVYALDFAADDSQLRDLLELSSSLRPCPDPAVPGPQWLYCWQG</sequence>
<organism evidence="2 3">
    <name type="scientific">Alcanivorax profundi</name>
    <dbReference type="NCBI Taxonomy" id="2338368"/>
    <lineage>
        <taxon>Bacteria</taxon>
        <taxon>Pseudomonadati</taxon>
        <taxon>Pseudomonadota</taxon>
        <taxon>Gammaproteobacteria</taxon>
        <taxon>Oceanospirillales</taxon>
        <taxon>Alcanivoracaceae</taxon>
        <taxon>Alcanivorax</taxon>
    </lineage>
</organism>
<gene>
    <name evidence="2" type="ORF">D4A39_12490</name>
</gene>
<comment type="caution">
    <text evidence="2">The sequence shown here is derived from an EMBL/GenBank/DDBJ whole genome shotgun (WGS) entry which is preliminary data.</text>
</comment>
<keyword evidence="1" id="KW-0732">Signal</keyword>
<keyword evidence="3" id="KW-1185">Reference proteome</keyword>
<dbReference type="EMBL" id="QYYA01000003">
    <property type="protein sequence ID" value="RJG17519.1"/>
    <property type="molecule type" value="Genomic_DNA"/>
</dbReference>
<dbReference type="OrthoDB" id="6195299at2"/>
<proteinExistence type="predicted"/>
<dbReference type="Pfam" id="PF09839">
    <property type="entry name" value="DUF2066"/>
    <property type="match status" value="1"/>
</dbReference>
<dbReference type="InterPro" id="IPR018642">
    <property type="entry name" value="DUF2066"/>
</dbReference>
<name>A0A418XXG6_9GAMM</name>
<dbReference type="RefSeq" id="WP_022986736.1">
    <property type="nucleotide sequence ID" value="NZ_CAXGPP010000013.1"/>
</dbReference>
<feature type="signal peptide" evidence="1">
    <location>
        <begin position="1"/>
        <end position="21"/>
    </location>
</feature>
<evidence type="ECO:0000313" key="2">
    <source>
        <dbReference type="EMBL" id="RJG17519.1"/>
    </source>
</evidence>
<feature type="chain" id="PRO_5019074279" evidence="1">
    <location>
        <begin position="22"/>
        <end position="336"/>
    </location>
</feature>
<accession>A0A418XXG6</accession>
<dbReference type="AlphaFoldDB" id="A0A418XXG6"/>
<dbReference type="Proteomes" id="UP000283734">
    <property type="component" value="Unassembled WGS sequence"/>
</dbReference>
<evidence type="ECO:0000256" key="1">
    <source>
        <dbReference type="SAM" id="SignalP"/>
    </source>
</evidence>
<evidence type="ECO:0000313" key="3">
    <source>
        <dbReference type="Proteomes" id="UP000283734"/>
    </source>
</evidence>
<protein>
    <submittedName>
        <fullName evidence="2">DUF2066 domain-containing protein</fullName>
    </submittedName>
</protein>